<dbReference type="GeneID" id="38140989"/>
<dbReference type="InterPro" id="IPR036259">
    <property type="entry name" value="MFS_trans_sf"/>
</dbReference>
<comment type="subcellular location">
    <subcellularLocation>
        <location evidence="1">Membrane</location>
        <topology evidence="1">Multi-pass membrane protein</topology>
    </subcellularLocation>
</comment>
<reference evidence="6 7" key="1">
    <citation type="submission" date="2018-07" db="EMBL/GenBank/DDBJ databases">
        <title>The genomes of Aspergillus section Nigri reveals drivers in fungal speciation.</title>
        <authorList>
            <consortium name="DOE Joint Genome Institute"/>
            <person name="Vesth T.C."/>
            <person name="Nybo J."/>
            <person name="Theobald S."/>
            <person name="Brandl J."/>
            <person name="Frisvad J.C."/>
            <person name="Nielsen K.F."/>
            <person name="Lyhne E.K."/>
            <person name="Kogle M.E."/>
            <person name="Kuo A."/>
            <person name="Riley R."/>
            <person name="Clum A."/>
            <person name="Nolan M."/>
            <person name="Lipzen A."/>
            <person name="Salamov A."/>
            <person name="Henrissat B."/>
            <person name="Wiebenga A."/>
            <person name="De vries R.P."/>
            <person name="Grigoriev I.V."/>
            <person name="Mortensen U.H."/>
            <person name="Andersen M.R."/>
            <person name="Baker S.E."/>
        </authorList>
    </citation>
    <scope>NUCLEOTIDE SEQUENCE [LARGE SCALE GENOMIC DNA]</scope>
    <source>
        <strain evidence="6 7">CBS 139.54b</strain>
    </source>
</reference>
<evidence type="ECO:0000256" key="3">
    <source>
        <dbReference type="ARBA" id="ARBA00022989"/>
    </source>
</evidence>
<dbReference type="SUPFAM" id="SSF103473">
    <property type="entry name" value="MFS general substrate transporter"/>
    <property type="match status" value="1"/>
</dbReference>
<evidence type="ECO:0000256" key="1">
    <source>
        <dbReference type="ARBA" id="ARBA00004141"/>
    </source>
</evidence>
<evidence type="ECO:0008006" key="8">
    <source>
        <dbReference type="Google" id="ProtNLM"/>
    </source>
</evidence>
<keyword evidence="7" id="KW-1185">Reference proteome</keyword>
<dbReference type="PANTHER" id="PTHR23502:SF30">
    <property type="entry name" value="TRANSPORTER, PUTATIVE (AFU_ORTHOLOGUE AFUA_8G04702)-RELATED"/>
    <property type="match status" value="1"/>
</dbReference>
<keyword evidence="3 5" id="KW-1133">Transmembrane helix</keyword>
<feature type="transmembrane region" description="Helical" evidence="5">
    <location>
        <begin position="20"/>
        <end position="43"/>
    </location>
</feature>
<name>A0A3F3PIH9_9EURO</name>
<dbReference type="RefSeq" id="XP_026619772.1">
    <property type="nucleotide sequence ID" value="XM_026772633.1"/>
</dbReference>
<gene>
    <name evidence="6" type="ORF">BDQ94DRAFT_176176</name>
</gene>
<feature type="transmembrane region" description="Helical" evidence="5">
    <location>
        <begin position="50"/>
        <end position="73"/>
    </location>
</feature>
<keyword evidence="4 5" id="KW-0472">Membrane</keyword>
<dbReference type="Gene3D" id="1.20.1250.20">
    <property type="entry name" value="MFS general substrate transporter like domains"/>
    <property type="match status" value="1"/>
</dbReference>
<dbReference type="EMBL" id="KZ852120">
    <property type="protein sequence ID" value="RDH26750.1"/>
    <property type="molecule type" value="Genomic_DNA"/>
</dbReference>
<proteinExistence type="predicted"/>
<dbReference type="PANTHER" id="PTHR23502">
    <property type="entry name" value="MAJOR FACILITATOR SUPERFAMILY"/>
    <property type="match status" value="1"/>
</dbReference>
<feature type="transmembrane region" description="Helical" evidence="5">
    <location>
        <begin position="109"/>
        <end position="132"/>
    </location>
</feature>
<evidence type="ECO:0000313" key="7">
    <source>
        <dbReference type="Proteomes" id="UP000253729"/>
    </source>
</evidence>
<protein>
    <recommendedName>
        <fullName evidence="8">Major facilitator superfamily domain-containing protein</fullName>
    </recommendedName>
</protein>
<sequence length="165" mass="18586">MAYVWLACRNNGVMEVEHSLWPFLLCFVTVPASLHLCGVGAAYKIHWFDLLVAMCILAMSNTCGITLSINYLVDSYGKFSRDTRSSIMQVRKTMSFAMGYGITPCISNIGYQNCFISAAFIGMVCSGIFLVMTRWGKTFRTRAREKYWNIVVENRLQGMAINLSS</sequence>
<dbReference type="AlphaFoldDB" id="A0A3F3PIH9"/>
<organism evidence="6 7">
    <name type="scientific">Aspergillus welwitschiae</name>
    <dbReference type="NCBI Taxonomy" id="1341132"/>
    <lineage>
        <taxon>Eukaryota</taxon>
        <taxon>Fungi</taxon>
        <taxon>Dikarya</taxon>
        <taxon>Ascomycota</taxon>
        <taxon>Pezizomycotina</taxon>
        <taxon>Eurotiomycetes</taxon>
        <taxon>Eurotiomycetidae</taxon>
        <taxon>Eurotiales</taxon>
        <taxon>Aspergillaceae</taxon>
        <taxon>Aspergillus</taxon>
        <taxon>Aspergillus subgen. Circumdati</taxon>
    </lineage>
</organism>
<dbReference type="GO" id="GO:0022857">
    <property type="term" value="F:transmembrane transporter activity"/>
    <property type="evidence" value="ECO:0007669"/>
    <property type="project" value="TreeGrafter"/>
</dbReference>
<accession>A0A3F3PIH9</accession>
<evidence type="ECO:0000313" key="6">
    <source>
        <dbReference type="EMBL" id="RDH26750.1"/>
    </source>
</evidence>
<dbReference type="STRING" id="1341132.A0A3F3PIH9"/>
<evidence type="ECO:0000256" key="5">
    <source>
        <dbReference type="SAM" id="Phobius"/>
    </source>
</evidence>
<evidence type="ECO:0000256" key="4">
    <source>
        <dbReference type="ARBA" id="ARBA00023136"/>
    </source>
</evidence>
<dbReference type="GO" id="GO:0005886">
    <property type="term" value="C:plasma membrane"/>
    <property type="evidence" value="ECO:0007669"/>
    <property type="project" value="TreeGrafter"/>
</dbReference>
<keyword evidence="2 5" id="KW-0812">Transmembrane</keyword>
<dbReference type="Proteomes" id="UP000253729">
    <property type="component" value="Unassembled WGS sequence"/>
</dbReference>
<evidence type="ECO:0000256" key="2">
    <source>
        <dbReference type="ARBA" id="ARBA00022692"/>
    </source>
</evidence>